<accession>A0A0V1EHL6</accession>
<dbReference type="Proteomes" id="UP000054805">
    <property type="component" value="Unassembled WGS sequence"/>
</dbReference>
<protein>
    <submittedName>
        <fullName evidence="1">Uncharacterized protein</fullName>
    </submittedName>
</protein>
<dbReference type="EMBL" id="JYDV01000007">
    <property type="protein sequence ID" value="KRZ44090.1"/>
    <property type="molecule type" value="Genomic_DNA"/>
</dbReference>
<proteinExistence type="predicted"/>
<organism evidence="1 4">
    <name type="scientific">Trichinella pseudospiralis</name>
    <name type="common">Parasitic roundworm</name>
    <dbReference type="NCBI Taxonomy" id="6337"/>
    <lineage>
        <taxon>Eukaryota</taxon>
        <taxon>Metazoa</taxon>
        <taxon>Ecdysozoa</taxon>
        <taxon>Nematoda</taxon>
        <taxon>Enoplea</taxon>
        <taxon>Dorylaimia</taxon>
        <taxon>Trichinellida</taxon>
        <taxon>Trichinellidae</taxon>
        <taxon>Trichinella</taxon>
    </lineage>
</organism>
<dbReference type="AlphaFoldDB" id="A0A0V1EHL6"/>
<keyword evidence="5" id="KW-1185">Reference proteome</keyword>
<dbReference type="Proteomes" id="UP000054826">
    <property type="component" value="Unassembled WGS sequence"/>
</dbReference>
<dbReference type="Proteomes" id="UP000054632">
    <property type="component" value="Unassembled WGS sequence"/>
</dbReference>
<dbReference type="EMBL" id="JYDS01000001">
    <property type="protein sequence ID" value="KRZ35116.1"/>
    <property type="molecule type" value="Genomic_DNA"/>
</dbReference>
<comment type="caution">
    <text evidence="1">The sequence shown here is derived from an EMBL/GenBank/DDBJ whole genome shotgun (WGS) entry which is preliminary data.</text>
</comment>
<gene>
    <name evidence="1" type="ORF">T4A_8182</name>
    <name evidence="2" type="ORF">T4B_8870</name>
    <name evidence="3" type="ORF">T4C_5043</name>
</gene>
<evidence type="ECO:0000313" key="3">
    <source>
        <dbReference type="EMBL" id="KRZ44090.1"/>
    </source>
</evidence>
<reference evidence="4 5" key="1">
    <citation type="submission" date="2015-01" db="EMBL/GenBank/DDBJ databases">
        <title>Evolution of Trichinella species and genotypes.</title>
        <authorList>
            <person name="Korhonen P.K."/>
            <person name="Edoardo P."/>
            <person name="Giuseppe L.R."/>
            <person name="Gasser R.B."/>
        </authorList>
    </citation>
    <scope>NUCLEOTIDE SEQUENCE [LARGE SCALE GENOMIC DNA]</scope>
    <source>
        <strain evidence="1">ISS13</strain>
        <strain evidence="3">ISS176</strain>
        <strain evidence="2">ISS588</strain>
    </source>
</reference>
<evidence type="ECO:0000313" key="2">
    <source>
        <dbReference type="EMBL" id="KRZ35116.1"/>
    </source>
</evidence>
<evidence type="ECO:0000313" key="4">
    <source>
        <dbReference type="Proteomes" id="UP000054632"/>
    </source>
</evidence>
<evidence type="ECO:0000313" key="1">
    <source>
        <dbReference type="EMBL" id="KRY72914.1"/>
    </source>
</evidence>
<name>A0A0V1EHL6_TRIPS</name>
<dbReference type="EMBL" id="JYDR01000039">
    <property type="protein sequence ID" value="KRY72914.1"/>
    <property type="molecule type" value="Genomic_DNA"/>
</dbReference>
<sequence length="67" mass="7611">MPLFFTVRYSTEPLPLDVGSFSRDSQNVLLRGVNSRDIDVKSQEQLNSWQTKFSDVGVIESLQYGSQ</sequence>
<evidence type="ECO:0000313" key="5">
    <source>
        <dbReference type="Proteomes" id="UP000054805"/>
    </source>
</evidence>